<feature type="coiled-coil region" evidence="2">
    <location>
        <begin position="162"/>
        <end position="189"/>
    </location>
</feature>
<evidence type="ECO:0000313" key="4">
    <source>
        <dbReference type="EMBL" id="ATZ56162.1"/>
    </source>
</evidence>
<feature type="region of interest" description="Disordered" evidence="3">
    <location>
        <begin position="105"/>
        <end position="128"/>
    </location>
</feature>
<evidence type="ECO:0000256" key="2">
    <source>
        <dbReference type="SAM" id="Coils"/>
    </source>
</evidence>
<organism evidence="4 5">
    <name type="scientific">Botryotinia fuckeliana (strain B05.10)</name>
    <name type="common">Noble rot fungus</name>
    <name type="synonym">Botrytis cinerea</name>
    <dbReference type="NCBI Taxonomy" id="332648"/>
    <lineage>
        <taxon>Eukaryota</taxon>
        <taxon>Fungi</taxon>
        <taxon>Dikarya</taxon>
        <taxon>Ascomycota</taxon>
        <taxon>Pezizomycotina</taxon>
        <taxon>Leotiomycetes</taxon>
        <taxon>Helotiales</taxon>
        <taxon>Sclerotiniaceae</taxon>
        <taxon>Botrytis</taxon>
    </lineage>
</organism>
<dbReference type="Proteomes" id="UP000001798">
    <property type="component" value="Chromosome 13"/>
</dbReference>
<dbReference type="KEGG" id="bfu:BCIN_13g00100"/>
<feature type="compositionally biased region" description="Basic and acidic residues" evidence="3">
    <location>
        <begin position="114"/>
        <end position="128"/>
    </location>
</feature>
<dbReference type="GO" id="GO:1990871">
    <property type="term" value="C:Vma12-Vma22 assembly complex"/>
    <property type="evidence" value="ECO:0007669"/>
    <property type="project" value="TreeGrafter"/>
</dbReference>
<dbReference type="PANTHER" id="PTHR31996:SF2">
    <property type="entry name" value="COILED-COIL DOMAIN-CONTAINING PROTEIN 115"/>
    <property type="match status" value="1"/>
</dbReference>
<dbReference type="OrthoDB" id="408631at2759"/>
<dbReference type="GO" id="GO:0070072">
    <property type="term" value="P:vacuolar proton-transporting V-type ATPase complex assembly"/>
    <property type="evidence" value="ECO:0007669"/>
    <property type="project" value="InterPro"/>
</dbReference>
<dbReference type="InterPro" id="IPR040357">
    <property type="entry name" value="Vma22/CCDC115"/>
</dbReference>
<keyword evidence="5" id="KW-1185">Reference proteome</keyword>
<reference evidence="4 5" key="2">
    <citation type="journal article" date="2012" name="Eukaryot. Cell">
        <title>Genome update of Botrytis cinerea strains B05.10 and T4.</title>
        <authorList>
            <person name="Staats M."/>
            <person name="van Kan J.A."/>
        </authorList>
    </citation>
    <scope>NUCLEOTIDE SEQUENCE [LARGE SCALE GENOMIC DNA]</scope>
    <source>
        <strain evidence="4 5">B05.10</strain>
    </source>
</reference>
<dbReference type="AlphaFoldDB" id="A0A384K071"/>
<dbReference type="GO" id="GO:0051082">
    <property type="term" value="F:unfolded protein binding"/>
    <property type="evidence" value="ECO:0007669"/>
    <property type="project" value="TreeGrafter"/>
</dbReference>
<keyword evidence="2" id="KW-0175">Coiled coil</keyword>
<dbReference type="VEuPathDB" id="FungiDB:Bcin13g00100"/>
<dbReference type="Pfam" id="PF21730">
    <property type="entry name" value="Vma22_CCDC115"/>
    <property type="match status" value="1"/>
</dbReference>
<proteinExistence type="predicted"/>
<sequence>MSIAIAISTSTVHELTLEIDQLLEQYLQLLDQYSALRSKLSALSSSMYISLSRANFTPQNGMRYDTSFYDDRIHAQRLCSVTIPENASNTQSTKLAPPLFAINETSTSGSESDLLNKDANGDDDTKTALKKDPLRMFGLFTPQALKDTKEDSIKMMDVIPKLVNTEKAMEDLEIRIRRARKYRGKAEIEGKKNLPAEANRKPINPI</sequence>
<feature type="coiled-coil region" evidence="2">
    <location>
        <begin position="12"/>
        <end position="39"/>
    </location>
</feature>
<dbReference type="PANTHER" id="PTHR31996">
    <property type="entry name" value="COILED-COIL DOMAIN-CONTAINING PROTEIN 115"/>
    <property type="match status" value="1"/>
</dbReference>
<accession>A0A384K071</accession>
<dbReference type="OMA" id="GQDCYDE"/>
<name>A0A384K071_BOTFB</name>
<protein>
    <recommendedName>
        <fullName evidence="1">Vacuolar ATPase assembly protein VMA22</fullName>
    </recommendedName>
</protein>
<evidence type="ECO:0000256" key="3">
    <source>
        <dbReference type="SAM" id="MobiDB-lite"/>
    </source>
</evidence>
<reference evidence="4 5" key="1">
    <citation type="journal article" date="2011" name="PLoS Genet.">
        <title>Genomic analysis of the necrotrophic fungal pathogens Sclerotinia sclerotiorum and Botrytis cinerea.</title>
        <authorList>
            <person name="Amselem J."/>
            <person name="Cuomo C.A."/>
            <person name="van Kan J.A."/>
            <person name="Viaud M."/>
            <person name="Benito E.P."/>
            <person name="Couloux A."/>
            <person name="Coutinho P.M."/>
            <person name="de Vries R.P."/>
            <person name="Dyer P.S."/>
            <person name="Fillinger S."/>
            <person name="Fournier E."/>
            <person name="Gout L."/>
            <person name="Hahn M."/>
            <person name="Kohn L."/>
            <person name="Lapalu N."/>
            <person name="Plummer K.M."/>
            <person name="Pradier J.M."/>
            <person name="Quevillon E."/>
            <person name="Sharon A."/>
            <person name="Simon A."/>
            <person name="ten Have A."/>
            <person name="Tudzynski B."/>
            <person name="Tudzynski P."/>
            <person name="Wincker P."/>
            <person name="Andrew M."/>
            <person name="Anthouard V."/>
            <person name="Beever R.E."/>
            <person name="Beffa R."/>
            <person name="Benoit I."/>
            <person name="Bouzid O."/>
            <person name="Brault B."/>
            <person name="Chen Z."/>
            <person name="Choquer M."/>
            <person name="Collemare J."/>
            <person name="Cotton P."/>
            <person name="Danchin E.G."/>
            <person name="Da Silva C."/>
            <person name="Gautier A."/>
            <person name="Giraud C."/>
            <person name="Giraud T."/>
            <person name="Gonzalez C."/>
            <person name="Grossetete S."/>
            <person name="Guldener U."/>
            <person name="Henrissat B."/>
            <person name="Howlett B.J."/>
            <person name="Kodira C."/>
            <person name="Kretschmer M."/>
            <person name="Lappartient A."/>
            <person name="Leroch M."/>
            <person name="Levis C."/>
            <person name="Mauceli E."/>
            <person name="Neuveglise C."/>
            <person name="Oeser B."/>
            <person name="Pearson M."/>
            <person name="Poulain J."/>
            <person name="Poussereau N."/>
            <person name="Quesneville H."/>
            <person name="Rascle C."/>
            <person name="Schumacher J."/>
            <person name="Segurens B."/>
            <person name="Sexton A."/>
            <person name="Silva E."/>
            <person name="Sirven C."/>
            <person name="Soanes D.M."/>
            <person name="Talbot N.J."/>
            <person name="Templeton M."/>
            <person name="Yandava C."/>
            <person name="Yarden O."/>
            <person name="Zeng Q."/>
            <person name="Rollins J.A."/>
            <person name="Lebrun M.H."/>
            <person name="Dickman M."/>
        </authorList>
    </citation>
    <scope>NUCLEOTIDE SEQUENCE [LARGE SCALE GENOMIC DNA]</scope>
    <source>
        <strain evidence="4 5">B05.10</strain>
    </source>
</reference>
<dbReference type="GeneID" id="5426149"/>
<evidence type="ECO:0000313" key="5">
    <source>
        <dbReference type="Proteomes" id="UP000001798"/>
    </source>
</evidence>
<reference evidence="4 5" key="3">
    <citation type="journal article" date="2017" name="Mol. Plant Pathol.">
        <title>A gapless genome sequence of the fungus Botrytis cinerea.</title>
        <authorList>
            <person name="Van Kan J.A."/>
            <person name="Stassen J.H."/>
            <person name="Mosbach A."/>
            <person name="Van Der Lee T.A."/>
            <person name="Faino L."/>
            <person name="Farmer A.D."/>
            <person name="Papasotiriou D.G."/>
            <person name="Zhou S."/>
            <person name="Seidl M.F."/>
            <person name="Cottam E."/>
            <person name="Edel D."/>
            <person name="Hahn M."/>
            <person name="Schwartz D.C."/>
            <person name="Dietrich R.A."/>
            <person name="Widdison S."/>
            <person name="Scalliet G."/>
        </authorList>
    </citation>
    <scope>NUCLEOTIDE SEQUENCE [LARGE SCALE GENOMIC DNA]</scope>
    <source>
        <strain evidence="4 5">B05.10</strain>
    </source>
</reference>
<dbReference type="RefSeq" id="XP_001545690.1">
    <property type="nucleotide sequence ID" value="XM_001545640.2"/>
</dbReference>
<evidence type="ECO:0000256" key="1">
    <source>
        <dbReference type="ARBA" id="ARBA00093634"/>
    </source>
</evidence>
<gene>
    <name evidence="4" type="ORF">BCIN_13g00100</name>
</gene>
<dbReference type="EMBL" id="CP009817">
    <property type="protein sequence ID" value="ATZ56162.1"/>
    <property type="molecule type" value="Genomic_DNA"/>
</dbReference>